<name>A0AAV1AIA8_VICFA</name>
<evidence type="ECO:0000313" key="2">
    <source>
        <dbReference type="EMBL" id="CAI8610034.1"/>
    </source>
</evidence>
<reference evidence="2 3" key="1">
    <citation type="submission" date="2023-01" db="EMBL/GenBank/DDBJ databases">
        <authorList>
            <person name="Kreplak J."/>
        </authorList>
    </citation>
    <scope>NUCLEOTIDE SEQUENCE [LARGE SCALE GENOMIC DNA]</scope>
</reference>
<dbReference type="EMBL" id="OX451739">
    <property type="protein sequence ID" value="CAI8610034.1"/>
    <property type="molecule type" value="Genomic_DNA"/>
</dbReference>
<sequence>MERICFQFLDSLIGSPLEFWFEFSVLRNGSSGAYYSSCFWTKLEISVSDLCKLSPLKEYRRIRNPNCSASRGPIAHLVLGGSSNCHVSYWVQVLANWLKVCAWEPSFFQRGDKDILSKSGVLWPVAIEQTSSGKSKNIEKGFDQAYCVKATNYFVASSLGLFNVLTMTITVNIPVYICSTRDLPCFHAQHCYLLYVISICGHVIYIQRVILVLFYSQFVLLIIYRNRNSFPLRISSGAQIHYWNHHILQTVRYFLRNSSHLSFDCLTCQD</sequence>
<dbReference type="AlphaFoldDB" id="A0AAV1AIA8"/>
<feature type="transmembrane region" description="Helical" evidence="1">
    <location>
        <begin position="192"/>
        <end position="224"/>
    </location>
</feature>
<organism evidence="2 3">
    <name type="scientific">Vicia faba</name>
    <name type="common">Broad bean</name>
    <name type="synonym">Faba vulgaris</name>
    <dbReference type="NCBI Taxonomy" id="3906"/>
    <lineage>
        <taxon>Eukaryota</taxon>
        <taxon>Viridiplantae</taxon>
        <taxon>Streptophyta</taxon>
        <taxon>Embryophyta</taxon>
        <taxon>Tracheophyta</taxon>
        <taxon>Spermatophyta</taxon>
        <taxon>Magnoliopsida</taxon>
        <taxon>eudicotyledons</taxon>
        <taxon>Gunneridae</taxon>
        <taxon>Pentapetalae</taxon>
        <taxon>rosids</taxon>
        <taxon>fabids</taxon>
        <taxon>Fabales</taxon>
        <taxon>Fabaceae</taxon>
        <taxon>Papilionoideae</taxon>
        <taxon>50 kb inversion clade</taxon>
        <taxon>NPAAA clade</taxon>
        <taxon>Hologalegina</taxon>
        <taxon>IRL clade</taxon>
        <taxon>Fabeae</taxon>
        <taxon>Vicia</taxon>
    </lineage>
</organism>
<keyword evidence="1" id="KW-1133">Transmembrane helix</keyword>
<keyword evidence="3" id="KW-1185">Reference proteome</keyword>
<accession>A0AAV1AIA8</accession>
<gene>
    <name evidence="2" type="ORF">VFH_IV162640</name>
</gene>
<protein>
    <submittedName>
        <fullName evidence="2">Uncharacterized protein</fullName>
    </submittedName>
</protein>
<proteinExistence type="predicted"/>
<keyword evidence="1" id="KW-0472">Membrane</keyword>
<dbReference type="Proteomes" id="UP001157006">
    <property type="component" value="Chromosome 4"/>
</dbReference>
<evidence type="ECO:0000313" key="3">
    <source>
        <dbReference type="Proteomes" id="UP001157006"/>
    </source>
</evidence>
<keyword evidence="1" id="KW-0812">Transmembrane</keyword>
<evidence type="ECO:0000256" key="1">
    <source>
        <dbReference type="SAM" id="Phobius"/>
    </source>
</evidence>